<sequence>MAREFELPSLPFSLRSMSSGFELSSLLDRKRKAALMFTSQCLVSAIMAKLESLVKGLSFRVVKVKDVQVRLQGCLEVRKGRLSAIVCRFYRSSFRVVSCSFMASPAGPPG</sequence>
<protein>
    <recommendedName>
        <fullName evidence="1">NAF domain-containing protein</fullName>
    </recommendedName>
</protein>
<organism evidence="2 3">
    <name type="scientific">Ficus carica</name>
    <name type="common">Common fig</name>
    <dbReference type="NCBI Taxonomy" id="3494"/>
    <lineage>
        <taxon>Eukaryota</taxon>
        <taxon>Viridiplantae</taxon>
        <taxon>Streptophyta</taxon>
        <taxon>Embryophyta</taxon>
        <taxon>Tracheophyta</taxon>
        <taxon>Spermatophyta</taxon>
        <taxon>Magnoliopsida</taxon>
        <taxon>eudicotyledons</taxon>
        <taxon>Gunneridae</taxon>
        <taxon>Pentapetalae</taxon>
        <taxon>rosids</taxon>
        <taxon>fabids</taxon>
        <taxon>Rosales</taxon>
        <taxon>Moraceae</taxon>
        <taxon>Ficeae</taxon>
        <taxon>Ficus</taxon>
    </lineage>
</organism>
<dbReference type="InterPro" id="IPR004041">
    <property type="entry name" value="NAF_dom"/>
</dbReference>
<dbReference type="Pfam" id="PF03822">
    <property type="entry name" value="NAF"/>
    <property type="match status" value="1"/>
</dbReference>
<reference evidence="2" key="1">
    <citation type="submission" date="2023-07" db="EMBL/GenBank/DDBJ databases">
        <title>draft genome sequence of fig (Ficus carica).</title>
        <authorList>
            <person name="Takahashi T."/>
            <person name="Nishimura K."/>
        </authorList>
    </citation>
    <scope>NUCLEOTIDE SEQUENCE</scope>
</reference>
<keyword evidence="3" id="KW-1185">Reference proteome</keyword>
<dbReference type="Proteomes" id="UP001187192">
    <property type="component" value="Unassembled WGS sequence"/>
</dbReference>
<evidence type="ECO:0000313" key="2">
    <source>
        <dbReference type="EMBL" id="GMN64990.1"/>
    </source>
</evidence>
<name>A0AA88E230_FICCA</name>
<dbReference type="GO" id="GO:0007165">
    <property type="term" value="P:signal transduction"/>
    <property type="evidence" value="ECO:0007669"/>
    <property type="project" value="InterPro"/>
</dbReference>
<comment type="caution">
    <text evidence="2">The sequence shown here is derived from an EMBL/GenBank/DDBJ whole genome shotgun (WGS) entry which is preliminary data.</text>
</comment>
<dbReference type="AlphaFoldDB" id="A0AA88E230"/>
<proteinExistence type="predicted"/>
<evidence type="ECO:0000259" key="1">
    <source>
        <dbReference type="Pfam" id="PF03822"/>
    </source>
</evidence>
<evidence type="ECO:0000313" key="3">
    <source>
        <dbReference type="Proteomes" id="UP001187192"/>
    </source>
</evidence>
<feature type="domain" description="NAF" evidence="1">
    <location>
        <begin position="12"/>
        <end position="63"/>
    </location>
</feature>
<dbReference type="EMBL" id="BTGU01000205">
    <property type="protein sequence ID" value="GMN64990.1"/>
    <property type="molecule type" value="Genomic_DNA"/>
</dbReference>
<accession>A0AA88E230</accession>
<dbReference type="Gene3D" id="3.30.310.80">
    <property type="entry name" value="Kinase associated domain 1, KA1"/>
    <property type="match status" value="1"/>
</dbReference>
<gene>
    <name evidence="2" type="ORF">TIFTF001_034062</name>
</gene>